<dbReference type="SUPFAM" id="SSF81606">
    <property type="entry name" value="PP2C-like"/>
    <property type="match status" value="1"/>
</dbReference>
<comment type="caution">
    <text evidence="10">The sequence shown here is derived from an EMBL/GenBank/DDBJ whole genome shotgun (WGS) entry which is preliminary data.</text>
</comment>
<dbReference type="Gene3D" id="3.60.40.10">
    <property type="entry name" value="PPM-type phosphatase domain"/>
    <property type="match status" value="1"/>
</dbReference>
<proteinExistence type="predicted"/>
<evidence type="ECO:0000256" key="5">
    <source>
        <dbReference type="ARBA" id="ARBA00022801"/>
    </source>
</evidence>
<comment type="cofactor">
    <cofactor evidence="2">
        <name>Mg(2+)</name>
        <dbReference type="ChEBI" id="CHEBI:18420"/>
    </cofactor>
</comment>
<protein>
    <recommendedName>
        <fullName evidence="3">protein-serine/threonine phosphatase</fullName>
        <ecNumber evidence="3">3.1.3.16</ecNumber>
    </recommendedName>
</protein>
<reference evidence="10 11" key="1">
    <citation type="journal article" date="2021" name="Nat. Plants">
        <title>The Taxus genome provides insights into paclitaxel biosynthesis.</title>
        <authorList>
            <person name="Xiong X."/>
            <person name="Gou J."/>
            <person name="Liao Q."/>
            <person name="Li Y."/>
            <person name="Zhou Q."/>
            <person name="Bi G."/>
            <person name="Li C."/>
            <person name="Du R."/>
            <person name="Wang X."/>
            <person name="Sun T."/>
            <person name="Guo L."/>
            <person name="Liang H."/>
            <person name="Lu P."/>
            <person name="Wu Y."/>
            <person name="Zhang Z."/>
            <person name="Ro D.K."/>
            <person name="Shang Y."/>
            <person name="Huang S."/>
            <person name="Yan J."/>
        </authorList>
    </citation>
    <scope>NUCLEOTIDE SEQUENCE [LARGE SCALE GENOMIC DNA]</scope>
    <source>
        <strain evidence="10">Ta-2019</strain>
    </source>
</reference>
<evidence type="ECO:0000256" key="7">
    <source>
        <dbReference type="ARBA" id="ARBA00022912"/>
    </source>
</evidence>
<evidence type="ECO:0000313" key="10">
    <source>
        <dbReference type="EMBL" id="KAH9288397.1"/>
    </source>
</evidence>
<keyword evidence="8" id="KW-0464">Manganese</keyword>
<accession>A0AA38C1X5</accession>
<dbReference type="InterPro" id="IPR001932">
    <property type="entry name" value="PPM-type_phosphatase-like_dom"/>
</dbReference>
<dbReference type="GO" id="GO:0004722">
    <property type="term" value="F:protein serine/threonine phosphatase activity"/>
    <property type="evidence" value="ECO:0007669"/>
    <property type="project" value="UniProtKB-EC"/>
</dbReference>
<dbReference type="EMBL" id="JAHRHJ020003813">
    <property type="protein sequence ID" value="KAH9288397.1"/>
    <property type="molecule type" value="Genomic_DNA"/>
</dbReference>
<evidence type="ECO:0000256" key="4">
    <source>
        <dbReference type="ARBA" id="ARBA00022723"/>
    </source>
</evidence>
<keyword evidence="5" id="KW-0378">Hydrolase</keyword>
<feature type="domain" description="PPM-type phosphatase" evidence="9">
    <location>
        <begin position="71"/>
        <end position="211"/>
    </location>
</feature>
<evidence type="ECO:0000259" key="9">
    <source>
        <dbReference type="PROSITE" id="PS51746"/>
    </source>
</evidence>
<dbReference type="InterPro" id="IPR015655">
    <property type="entry name" value="PP2C"/>
</dbReference>
<evidence type="ECO:0000256" key="2">
    <source>
        <dbReference type="ARBA" id="ARBA00001946"/>
    </source>
</evidence>
<dbReference type="EC" id="3.1.3.16" evidence="3"/>
<organism evidence="10 11">
    <name type="scientific">Taxus chinensis</name>
    <name type="common">Chinese yew</name>
    <name type="synonym">Taxus wallichiana var. chinensis</name>
    <dbReference type="NCBI Taxonomy" id="29808"/>
    <lineage>
        <taxon>Eukaryota</taxon>
        <taxon>Viridiplantae</taxon>
        <taxon>Streptophyta</taxon>
        <taxon>Embryophyta</taxon>
        <taxon>Tracheophyta</taxon>
        <taxon>Spermatophyta</taxon>
        <taxon>Pinopsida</taxon>
        <taxon>Pinidae</taxon>
        <taxon>Conifers II</taxon>
        <taxon>Cupressales</taxon>
        <taxon>Taxaceae</taxon>
        <taxon>Taxus</taxon>
    </lineage>
</organism>
<comment type="cofactor">
    <cofactor evidence="1">
        <name>Mn(2+)</name>
        <dbReference type="ChEBI" id="CHEBI:29035"/>
    </cofactor>
</comment>
<dbReference type="PROSITE" id="PS51746">
    <property type="entry name" value="PPM_2"/>
    <property type="match status" value="1"/>
</dbReference>
<evidence type="ECO:0000313" key="11">
    <source>
        <dbReference type="Proteomes" id="UP000824469"/>
    </source>
</evidence>
<dbReference type="PROSITE" id="PS01032">
    <property type="entry name" value="PPM_1"/>
    <property type="match status" value="1"/>
</dbReference>
<evidence type="ECO:0000256" key="3">
    <source>
        <dbReference type="ARBA" id="ARBA00013081"/>
    </source>
</evidence>
<dbReference type="CDD" id="cd00143">
    <property type="entry name" value="PP2Cc"/>
    <property type="match status" value="1"/>
</dbReference>
<keyword evidence="11" id="KW-1185">Reference proteome</keyword>
<dbReference type="InterPro" id="IPR000222">
    <property type="entry name" value="PP2C_BS"/>
</dbReference>
<sequence length="211" mass="23296">MSTEYNARIENIRQELQSLHPDDSHIMVLKHGVWQVKGIIQHHVHKTTNIVGRQDGLLWFKDIVGRHDAWEFSMAVVQANHLLEDQSQLESGPLTSTESNPHGTFIGIYDGHGGPETARDINEHIFQHLQRFASEQPGMYADVIRKAFLATEEGFLSIVTKAWPIKAQTAAVGSCCLVGVVCSGVLYVANLGDSRVVMGKLVKATGEVIAM</sequence>
<evidence type="ECO:0000256" key="8">
    <source>
        <dbReference type="ARBA" id="ARBA00023211"/>
    </source>
</evidence>
<dbReference type="AlphaFoldDB" id="A0AA38C1X5"/>
<dbReference type="PANTHER" id="PTHR47992">
    <property type="entry name" value="PROTEIN PHOSPHATASE"/>
    <property type="match status" value="1"/>
</dbReference>
<dbReference type="InterPro" id="IPR036457">
    <property type="entry name" value="PPM-type-like_dom_sf"/>
</dbReference>
<keyword evidence="6" id="KW-0460">Magnesium</keyword>
<name>A0AA38C1X5_TAXCH</name>
<keyword evidence="4" id="KW-0479">Metal-binding</keyword>
<gene>
    <name evidence="10" type="ORF">KI387_032514</name>
</gene>
<dbReference type="Proteomes" id="UP000824469">
    <property type="component" value="Unassembled WGS sequence"/>
</dbReference>
<evidence type="ECO:0000256" key="1">
    <source>
        <dbReference type="ARBA" id="ARBA00001936"/>
    </source>
</evidence>
<dbReference type="Pfam" id="PF00481">
    <property type="entry name" value="PP2C"/>
    <property type="match status" value="1"/>
</dbReference>
<dbReference type="GO" id="GO:0046872">
    <property type="term" value="F:metal ion binding"/>
    <property type="evidence" value="ECO:0007669"/>
    <property type="project" value="UniProtKB-KW"/>
</dbReference>
<evidence type="ECO:0000256" key="6">
    <source>
        <dbReference type="ARBA" id="ARBA00022842"/>
    </source>
</evidence>
<keyword evidence="7" id="KW-0904">Protein phosphatase</keyword>